<dbReference type="RefSeq" id="WP_021247079.1">
    <property type="nucleotide sequence ID" value="NZ_JACIIY010000005.1"/>
</dbReference>
<name>A0A562KLG8_SPHWJ</name>
<evidence type="ECO:0000313" key="2">
    <source>
        <dbReference type="Proteomes" id="UP000316624"/>
    </source>
</evidence>
<dbReference type="Proteomes" id="UP000316624">
    <property type="component" value="Unassembled WGS sequence"/>
</dbReference>
<evidence type="ECO:0008006" key="3">
    <source>
        <dbReference type="Google" id="ProtNLM"/>
    </source>
</evidence>
<dbReference type="EMBL" id="VLKK01000003">
    <property type="protein sequence ID" value="TWH96073.1"/>
    <property type="molecule type" value="Genomic_DNA"/>
</dbReference>
<keyword evidence="2" id="KW-1185">Reference proteome</keyword>
<reference evidence="1 2" key="1">
    <citation type="journal article" date="2015" name="Stand. Genomic Sci.">
        <title>Genomic Encyclopedia of Bacterial and Archaeal Type Strains, Phase III: the genomes of soil and plant-associated and newly described type strains.</title>
        <authorList>
            <person name="Whitman W.B."/>
            <person name="Woyke T."/>
            <person name="Klenk H.P."/>
            <person name="Zhou Y."/>
            <person name="Lilburn T.G."/>
            <person name="Beck B.J."/>
            <person name="De Vos P."/>
            <person name="Vandamme P."/>
            <person name="Eisen J.A."/>
            <person name="Garrity G."/>
            <person name="Hugenholtz P."/>
            <person name="Kyrpides N.C."/>
        </authorList>
    </citation>
    <scope>NUCLEOTIDE SEQUENCE [LARGE SCALE GENOMIC DNA]</scope>
    <source>
        <strain evidence="1 2">CGMCC 1.7748</strain>
    </source>
</reference>
<evidence type="ECO:0000313" key="1">
    <source>
        <dbReference type="EMBL" id="TWH96073.1"/>
    </source>
</evidence>
<accession>A0A562KLG8</accession>
<gene>
    <name evidence="1" type="ORF">IQ35_01162</name>
</gene>
<protein>
    <recommendedName>
        <fullName evidence="3">WYL domain-containing protein</fullName>
    </recommendedName>
</protein>
<dbReference type="AlphaFoldDB" id="A0A562KLG8"/>
<sequence length="106" mass="11901">MQAPTDIFQAIAQQKCLIATYNRMIVKLAPHILYTRHDEMFIDAVTIERDGRPPRELKLGTFKLTGLSNIGVVDEPFEAMHGLYDETDAKYKGVTLFAVQSENATA</sequence>
<comment type="caution">
    <text evidence="1">The sequence shown here is derived from an EMBL/GenBank/DDBJ whole genome shotgun (WGS) entry which is preliminary data.</text>
</comment>
<proteinExistence type="predicted"/>
<organism evidence="1 2">
    <name type="scientific">Sphingobium wenxiniae (strain DSM 21828 / CGMCC 1.7748 / JZ-1)</name>
    <dbReference type="NCBI Taxonomy" id="595605"/>
    <lineage>
        <taxon>Bacteria</taxon>
        <taxon>Pseudomonadati</taxon>
        <taxon>Pseudomonadota</taxon>
        <taxon>Alphaproteobacteria</taxon>
        <taxon>Sphingomonadales</taxon>
        <taxon>Sphingomonadaceae</taxon>
        <taxon>Sphingobium</taxon>
    </lineage>
</organism>